<organism evidence="2 3">
    <name type="scientific">Streptomyces actinomycinicus</name>
    <dbReference type="NCBI Taxonomy" id="1695166"/>
    <lineage>
        <taxon>Bacteria</taxon>
        <taxon>Bacillati</taxon>
        <taxon>Actinomycetota</taxon>
        <taxon>Actinomycetes</taxon>
        <taxon>Kitasatosporales</taxon>
        <taxon>Streptomycetaceae</taxon>
        <taxon>Streptomyces</taxon>
    </lineage>
</organism>
<evidence type="ECO:0000313" key="3">
    <source>
        <dbReference type="Proteomes" id="UP000661858"/>
    </source>
</evidence>
<protein>
    <submittedName>
        <fullName evidence="2">Uncharacterized protein</fullName>
    </submittedName>
</protein>
<feature type="chain" id="PRO_5036874680" evidence="1">
    <location>
        <begin position="28"/>
        <end position="69"/>
    </location>
</feature>
<reference evidence="2" key="1">
    <citation type="submission" date="2021-01" db="EMBL/GenBank/DDBJ databases">
        <title>WGS of actinomycetes isolated from Thailand.</title>
        <authorList>
            <person name="Thawai C."/>
        </authorList>
    </citation>
    <scope>NUCLEOTIDE SEQUENCE</scope>
    <source>
        <strain evidence="2">RCU-197</strain>
    </source>
</reference>
<proteinExistence type="predicted"/>
<feature type="signal peptide" evidence="1">
    <location>
        <begin position="1"/>
        <end position="27"/>
    </location>
</feature>
<dbReference type="AlphaFoldDB" id="A0A937JL48"/>
<sequence>MSRIVRVLAVAGIAGLAAVGVHTAAQAGDATTQATTQAAGAPSRTVAGVIGWDSVHTAPAGGSGVIGWD</sequence>
<keyword evidence="3" id="KW-1185">Reference proteome</keyword>
<gene>
    <name evidence="2" type="ORF">JK359_14735</name>
</gene>
<dbReference type="EMBL" id="JAERRK010000006">
    <property type="protein sequence ID" value="MBL1083229.1"/>
    <property type="molecule type" value="Genomic_DNA"/>
</dbReference>
<dbReference type="Proteomes" id="UP000661858">
    <property type="component" value="Unassembled WGS sequence"/>
</dbReference>
<name>A0A937JL48_9ACTN</name>
<dbReference type="RefSeq" id="WP_201835701.1">
    <property type="nucleotide sequence ID" value="NZ_JAERRK010000006.1"/>
</dbReference>
<accession>A0A937JL48</accession>
<evidence type="ECO:0000256" key="1">
    <source>
        <dbReference type="SAM" id="SignalP"/>
    </source>
</evidence>
<comment type="caution">
    <text evidence="2">The sequence shown here is derived from an EMBL/GenBank/DDBJ whole genome shotgun (WGS) entry which is preliminary data.</text>
</comment>
<evidence type="ECO:0000313" key="2">
    <source>
        <dbReference type="EMBL" id="MBL1083229.1"/>
    </source>
</evidence>
<keyword evidence="1" id="KW-0732">Signal</keyword>